<dbReference type="EMBL" id="SNYV01000011">
    <property type="protein sequence ID" value="TDQ79325.1"/>
    <property type="molecule type" value="Genomic_DNA"/>
</dbReference>
<dbReference type="Pfam" id="PF00248">
    <property type="entry name" value="Aldo_ket_red"/>
    <property type="match status" value="1"/>
</dbReference>
<dbReference type="InterPro" id="IPR053135">
    <property type="entry name" value="AKR2_Oxidoreductase"/>
</dbReference>
<name>A0A4R6WLW5_9SPHI</name>
<reference evidence="2 3" key="1">
    <citation type="submission" date="2019-03" db="EMBL/GenBank/DDBJ databases">
        <title>Genomic Encyclopedia of Archaeal and Bacterial Type Strains, Phase II (KMG-II): from individual species to whole genera.</title>
        <authorList>
            <person name="Goeker M."/>
        </authorList>
    </citation>
    <scope>NUCLEOTIDE SEQUENCE [LARGE SCALE GENOMIC DNA]</scope>
    <source>
        <strain evidence="2 3">DSM 28353</strain>
    </source>
</reference>
<sequence>MHKGDKKISIPPLTMGTVALGISYGVFEDQKRPDTKASLRMLEEAYKQGVTCFDTAREYGDAEAIIGEFAERSSVKPLIVSKFKLSNEALKNKEVALREATISLRKSLKALKLEALPVLLFHNTSDLDQEQMIRLVPEILERFKKQGLIRHGGLSIDHPSELKNVVDIGAFEVFQVPLNVFDQRLIQDEAWDQLCKANKTVIARSVFLKGLLLRQPNTLTGNLKEASIALSELQSLADKAEMSVAQFCFSYIRDLPGVSSIVFGAEQPIQIVENIGMMHGPAISTGLRKEAEQKFRSISETILTPRLWKII</sequence>
<protein>
    <submittedName>
        <fullName evidence="2">Aryl-alcohol dehydrogenase-like predicted oxidoreductase</fullName>
    </submittedName>
</protein>
<dbReference type="InterPro" id="IPR036812">
    <property type="entry name" value="NAD(P)_OxRdtase_dom_sf"/>
</dbReference>
<evidence type="ECO:0000259" key="1">
    <source>
        <dbReference type="Pfam" id="PF00248"/>
    </source>
</evidence>
<dbReference type="SUPFAM" id="SSF51430">
    <property type="entry name" value="NAD(P)-linked oxidoreductase"/>
    <property type="match status" value="1"/>
</dbReference>
<dbReference type="Proteomes" id="UP000295292">
    <property type="component" value="Unassembled WGS sequence"/>
</dbReference>
<feature type="domain" description="NADP-dependent oxidoreductase" evidence="1">
    <location>
        <begin position="13"/>
        <end position="279"/>
    </location>
</feature>
<dbReference type="Gene3D" id="3.20.20.100">
    <property type="entry name" value="NADP-dependent oxidoreductase domain"/>
    <property type="match status" value="1"/>
</dbReference>
<proteinExistence type="predicted"/>
<dbReference type="InterPro" id="IPR023210">
    <property type="entry name" value="NADP_OxRdtase_dom"/>
</dbReference>
<evidence type="ECO:0000313" key="2">
    <source>
        <dbReference type="EMBL" id="TDQ79325.1"/>
    </source>
</evidence>
<dbReference type="PANTHER" id="PTHR43312:SF1">
    <property type="entry name" value="NADP-DEPENDENT OXIDOREDUCTASE DOMAIN-CONTAINING PROTEIN"/>
    <property type="match status" value="1"/>
</dbReference>
<organism evidence="2 3">
    <name type="scientific">Sphingobacterium yanglingense</name>
    <dbReference type="NCBI Taxonomy" id="1437280"/>
    <lineage>
        <taxon>Bacteria</taxon>
        <taxon>Pseudomonadati</taxon>
        <taxon>Bacteroidota</taxon>
        <taxon>Sphingobacteriia</taxon>
        <taxon>Sphingobacteriales</taxon>
        <taxon>Sphingobacteriaceae</taxon>
        <taxon>Sphingobacterium</taxon>
    </lineage>
</organism>
<dbReference type="AlphaFoldDB" id="A0A4R6WLW5"/>
<dbReference type="RefSeq" id="WP_133583127.1">
    <property type="nucleotide sequence ID" value="NZ_SNYV01000011.1"/>
</dbReference>
<evidence type="ECO:0000313" key="3">
    <source>
        <dbReference type="Proteomes" id="UP000295292"/>
    </source>
</evidence>
<gene>
    <name evidence="2" type="ORF">CLV99_0761</name>
</gene>
<dbReference type="CDD" id="cd19097">
    <property type="entry name" value="AKR_unchar"/>
    <property type="match status" value="1"/>
</dbReference>
<keyword evidence="3" id="KW-1185">Reference proteome</keyword>
<dbReference type="PANTHER" id="PTHR43312">
    <property type="entry name" value="D-THREO-ALDOSE 1-DEHYDROGENASE"/>
    <property type="match status" value="1"/>
</dbReference>
<comment type="caution">
    <text evidence="2">The sequence shown here is derived from an EMBL/GenBank/DDBJ whole genome shotgun (WGS) entry which is preliminary data.</text>
</comment>
<dbReference type="OrthoDB" id="9773828at2"/>
<accession>A0A4R6WLW5</accession>